<accession>A0ACC3AEP0</accession>
<evidence type="ECO:0000313" key="1">
    <source>
        <dbReference type="EMBL" id="KAJ9660660.1"/>
    </source>
</evidence>
<gene>
    <name evidence="1" type="ORF">H2198_002402</name>
</gene>
<keyword evidence="2" id="KW-1185">Reference proteome</keyword>
<sequence length="113" mass="12072">MALSKGTVSVSVLYPRTADSTFHLDYYITQHMVLAEKVWGPHGMINWSVIEAPNGDYSVHSFITFKAQGENGLDGVMAALTSEGGKELAADVPNFSNKTPQVVIGTVRASGSV</sequence>
<dbReference type="EMBL" id="JAPDRQ010000029">
    <property type="protein sequence ID" value="KAJ9660660.1"/>
    <property type="molecule type" value="Genomic_DNA"/>
</dbReference>
<reference evidence="1" key="1">
    <citation type="submission" date="2022-10" db="EMBL/GenBank/DDBJ databases">
        <title>Culturing micro-colonial fungi from biological soil crusts in the Mojave desert and describing Neophaeococcomyces mojavensis, and introducing the new genera and species Taxawa tesnikishii.</title>
        <authorList>
            <person name="Kurbessoian T."/>
            <person name="Stajich J.E."/>
        </authorList>
    </citation>
    <scope>NUCLEOTIDE SEQUENCE</scope>
    <source>
        <strain evidence="1">JES_112</strain>
    </source>
</reference>
<comment type="caution">
    <text evidence="1">The sequence shown here is derived from an EMBL/GenBank/DDBJ whole genome shotgun (WGS) entry which is preliminary data.</text>
</comment>
<protein>
    <submittedName>
        <fullName evidence="1">Uncharacterized protein</fullName>
    </submittedName>
</protein>
<evidence type="ECO:0000313" key="2">
    <source>
        <dbReference type="Proteomes" id="UP001172386"/>
    </source>
</evidence>
<organism evidence="1 2">
    <name type="scientific">Neophaeococcomyces mojaviensis</name>
    <dbReference type="NCBI Taxonomy" id="3383035"/>
    <lineage>
        <taxon>Eukaryota</taxon>
        <taxon>Fungi</taxon>
        <taxon>Dikarya</taxon>
        <taxon>Ascomycota</taxon>
        <taxon>Pezizomycotina</taxon>
        <taxon>Eurotiomycetes</taxon>
        <taxon>Chaetothyriomycetidae</taxon>
        <taxon>Chaetothyriales</taxon>
        <taxon>Chaetothyriales incertae sedis</taxon>
        <taxon>Neophaeococcomyces</taxon>
    </lineage>
</organism>
<dbReference type="Proteomes" id="UP001172386">
    <property type="component" value="Unassembled WGS sequence"/>
</dbReference>
<name>A0ACC3AEP0_9EURO</name>
<proteinExistence type="predicted"/>